<name>A0A6J4JKY1_9PSEU</name>
<protein>
    <submittedName>
        <fullName evidence="2">Uncharacterized protein</fullName>
    </submittedName>
</protein>
<evidence type="ECO:0000313" key="2">
    <source>
        <dbReference type="EMBL" id="CAA9281167.1"/>
    </source>
</evidence>
<accession>A0A6J4JKY1</accession>
<organism evidence="2">
    <name type="scientific">uncultured Actinomycetospora sp</name>
    <dbReference type="NCBI Taxonomy" id="1135996"/>
    <lineage>
        <taxon>Bacteria</taxon>
        <taxon>Bacillati</taxon>
        <taxon>Actinomycetota</taxon>
        <taxon>Actinomycetes</taxon>
        <taxon>Pseudonocardiales</taxon>
        <taxon>Pseudonocardiaceae</taxon>
        <taxon>Actinomycetospora</taxon>
        <taxon>environmental samples</taxon>
    </lineage>
</organism>
<reference evidence="2" key="1">
    <citation type="submission" date="2020-02" db="EMBL/GenBank/DDBJ databases">
        <authorList>
            <person name="Meier V. D."/>
        </authorList>
    </citation>
    <scope>NUCLEOTIDE SEQUENCE</scope>
    <source>
        <strain evidence="2">AVDCRST_MAG54</strain>
    </source>
</reference>
<feature type="compositionally biased region" description="Low complexity" evidence="1">
    <location>
        <begin position="49"/>
        <end position="70"/>
    </location>
</feature>
<evidence type="ECO:0000256" key="1">
    <source>
        <dbReference type="SAM" id="MobiDB-lite"/>
    </source>
</evidence>
<feature type="region of interest" description="Disordered" evidence="1">
    <location>
        <begin position="38"/>
        <end position="93"/>
    </location>
</feature>
<dbReference type="EMBL" id="CADCTH010000460">
    <property type="protein sequence ID" value="CAA9281167.1"/>
    <property type="molecule type" value="Genomic_DNA"/>
</dbReference>
<proteinExistence type="predicted"/>
<sequence length="93" mass="10252">MAVETVLLALLGLVAVWLVIDAGRERHRLAARVARDERWRAERRRTARRAASPASTTSTTSTVAPTSAASPDDWRYWPLTLPSADDASRGPRL</sequence>
<gene>
    <name evidence="2" type="ORF">AVDCRST_MAG54-3611</name>
</gene>
<dbReference type="AlphaFoldDB" id="A0A6J4JKY1"/>